<evidence type="ECO:0000256" key="2">
    <source>
        <dbReference type="ARBA" id="ARBA00006448"/>
    </source>
</evidence>
<reference evidence="9 10" key="1">
    <citation type="submission" date="2020-07" db="EMBL/GenBank/DDBJ databases">
        <title>Sequencing the genomes of 1000 actinobacteria strains.</title>
        <authorList>
            <person name="Klenk H.-P."/>
        </authorList>
    </citation>
    <scope>NUCLEOTIDE SEQUENCE [LARGE SCALE GENOMIC DNA]</scope>
    <source>
        <strain evidence="9 10">DSM 7487</strain>
    </source>
</reference>
<keyword evidence="6 7" id="KW-0472">Membrane</keyword>
<dbReference type="RefSeq" id="WP_179753086.1">
    <property type="nucleotide sequence ID" value="NZ_BAAAGN010000010.1"/>
</dbReference>
<name>A0A7Y9J1Q2_9ACTN</name>
<comment type="similarity">
    <text evidence="2">Belongs to the UPF0702 family.</text>
</comment>
<keyword evidence="5 7" id="KW-1133">Transmembrane helix</keyword>
<feature type="transmembrane region" description="Helical" evidence="7">
    <location>
        <begin position="53"/>
        <end position="75"/>
    </location>
</feature>
<evidence type="ECO:0000256" key="3">
    <source>
        <dbReference type="ARBA" id="ARBA00022475"/>
    </source>
</evidence>
<dbReference type="Gene3D" id="3.30.240.20">
    <property type="entry name" value="bsu07140 like domains"/>
    <property type="match status" value="1"/>
</dbReference>
<evidence type="ECO:0000256" key="7">
    <source>
        <dbReference type="SAM" id="Phobius"/>
    </source>
</evidence>
<keyword evidence="4 7" id="KW-0812">Transmembrane</keyword>
<evidence type="ECO:0000313" key="10">
    <source>
        <dbReference type="Proteomes" id="UP000521922"/>
    </source>
</evidence>
<comment type="subcellular location">
    <subcellularLocation>
        <location evidence="1">Cell membrane</location>
        <topology evidence="1">Multi-pass membrane protein</topology>
    </subcellularLocation>
</comment>
<dbReference type="InterPro" id="IPR007353">
    <property type="entry name" value="DUF421"/>
</dbReference>
<dbReference type="GO" id="GO:0005886">
    <property type="term" value="C:plasma membrane"/>
    <property type="evidence" value="ECO:0007669"/>
    <property type="project" value="UniProtKB-SubCell"/>
</dbReference>
<evidence type="ECO:0000256" key="5">
    <source>
        <dbReference type="ARBA" id="ARBA00022989"/>
    </source>
</evidence>
<evidence type="ECO:0000256" key="1">
    <source>
        <dbReference type="ARBA" id="ARBA00004651"/>
    </source>
</evidence>
<dbReference type="InterPro" id="IPR023090">
    <property type="entry name" value="UPF0702_alpha/beta_dom_sf"/>
</dbReference>
<evidence type="ECO:0000259" key="8">
    <source>
        <dbReference type="Pfam" id="PF04239"/>
    </source>
</evidence>
<organism evidence="9 10">
    <name type="scientific">Kineococcus aurantiacus</name>
    <dbReference type="NCBI Taxonomy" id="37633"/>
    <lineage>
        <taxon>Bacteria</taxon>
        <taxon>Bacillati</taxon>
        <taxon>Actinomycetota</taxon>
        <taxon>Actinomycetes</taxon>
        <taxon>Kineosporiales</taxon>
        <taxon>Kineosporiaceae</taxon>
        <taxon>Kineococcus</taxon>
    </lineage>
</organism>
<dbReference type="PANTHER" id="PTHR34582:SF6">
    <property type="entry name" value="UPF0702 TRANSMEMBRANE PROTEIN YCAP"/>
    <property type="match status" value="1"/>
</dbReference>
<comment type="caution">
    <text evidence="9">The sequence shown here is derived from an EMBL/GenBank/DDBJ whole genome shotgun (WGS) entry which is preliminary data.</text>
</comment>
<dbReference type="PANTHER" id="PTHR34582">
    <property type="entry name" value="UPF0702 TRANSMEMBRANE PROTEIN YCAP"/>
    <property type="match status" value="1"/>
</dbReference>
<sequence length="146" mass="16242">MEIVVRAVVVFFFLWLVTRVTGRSSLGELSSFQIIIYTAMGDLVQQAVTQQDYSLTAGVLVIGVFTLLTLLLSWVNVRFPGLRKVVHGTPVLVVRDGEPLLDVLHRERMSLDDLRAAARQQGIRRFSEVDVAVLETDGQVSFLRAG</sequence>
<feature type="domain" description="YetF C-terminal" evidence="8">
    <location>
        <begin position="79"/>
        <end position="144"/>
    </location>
</feature>
<evidence type="ECO:0000256" key="6">
    <source>
        <dbReference type="ARBA" id="ARBA00023136"/>
    </source>
</evidence>
<dbReference type="Pfam" id="PF04239">
    <property type="entry name" value="DUF421"/>
    <property type="match status" value="1"/>
</dbReference>
<keyword evidence="3" id="KW-1003">Cell membrane</keyword>
<dbReference type="AlphaFoldDB" id="A0A7Y9J1Q2"/>
<keyword evidence="10" id="KW-1185">Reference proteome</keyword>
<proteinExistence type="inferred from homology"/>
<gene>
    <name evidence="9" type="ORF">BJ968_002931</name>
</gene>
<evidence type="ECO:0000256" key="4">
    <source>
        <dbReference type="ARBA" id="ARBA00022692"/>
    </source>
</evidence>
<dbReference type="EMBL" id="JACCBB010000001">
    <property type="protein sequence ID" value="NYD23391.1"/>
    <property type="molecule type" value="Genomic_DNA"/>
</dbReference>
<evidence type="ECO:0000313" key="9">
    <source>
        <dbReference type="EMBL" id="NYD23391.1"/>
    </source>
</evidence>
<dbReference type="Proteomes" id="UP000521922">
    <property type="component" value="Unassembled WGS sequence"/>
</dbReference>
<accession>A0A7Y9J1Q2</accession>
<protein>
    <submittedName>
        <fullName evidence="9">Uncharacterized membrane protein YcaP (DUF421 family)</fullName>
    </submittedName>
</protein>